<protein>
    <recommendedName>
        <fullName evidence="1">SnoaL-like domain-containing protein</fullName>
    </recommendedName>
</protein>
<dbReference type="Proteomes" id="UP001213681">
    <property type="component" value="Unassembled WGS sequence"/>
</dbReference>
<gene>
    <name evidence="2" type="ORF">N7458_000500</name>
</gene>
<feature type="domain" description="SnoaL-like" evidence="1">
    <location>
        <begin position="28"/>
        <end position="142"/>
    </location>
</feature>
<reference evidence="2" key="1">
    <citation type="submission" date="2022-12" db="EMBL/GenBank/DDBJ databases">
        <authorList>
            <person name="Petersen C."/>
        </authorList>
    </citation>
    <scope>NUCLEOTIDE SEQUENCE</scope>
    <source>
        <strain evidence="2">IBT 16125</strain>
    </source>
</reference>
<proteinExistence type="predicted"/>
<comment type="caution">
    <text evidence="2">The sequence shown here is derived from an EMBL/GenBank/DDBJ whole genome shotgun (WGS) entry which is preliminary data.</text>
</comment>
<organism evidence="2 3">
    <name type="scientific">Penicillium daleae</name>
    <dbReference type="NCBI Taxonomy" id="63821"/>
    <lineage>
        <taxon>Eukaryota</taxon>
        <taxon>Fungi</taxon>
        <taxon>Dikarya</taxon>
        <taxon>Ascomycota</taxon>
        <taxon>Pezizomycotina</taxon>
        <taxon>Eurotiomycetes</taxon>
        <taxon>Eurotiomycetidae</taxon>
        <taxon>Eurotiales</taxon>
        <taxon>Aspergillaceae</taxon>
        <taxon>Penicillium</taxon>
    </lineage>
</organism>
<reference evidence="2" key="2">
    <citation type="journal article" date="2023" name="IMA Fungus">
        <title>Comparative genomic study of the Penicillium genus elucidates a diverse pangenome and 15 lateral gene transfer events.</title>
        <authorList>
            <person name="Petersen C."/>
            <person name="Sorensen T."/>
            <person name="Nielsen M.R."/>
            <person name="Sondergaard T.E."/>
            <person name="Sorensen J.L."/>
            <person name="Fitzpatrick D.A."/>
            <person name="Frisvad J.C."/>
            <person name="Nielsen K.L."/>
        </authorList>
    </citation>
    <scope>NUCLEOTIDE SEQUENCE</scope>
    <source>
        <strain evidence="2">IBT 16125</strain>
    </source>
</reference>
<dbReference type="Gene3D" id="3.10.450.50">
    <property type="match status" value="1"/>
</dbReference>
<dbReference type="InterPro" id="IPR032710">
    <property type="entry name" value="NTF2-like_dom_sf"/>
</dbReference>
<dbReference type="SUPFAM" id="SSF54427">
    <property type="entry name" value="NTF2-like"/>
    <property type="match status" value="1"/>
</dbReference>
<dbReference type="EMBL" id="JAPVEA010000001">
    <property type="protein sequence ID" value="KAJ5464814.1"/>
    <property type="molecule type" value="Genomic_DNA"/>
</dbReference>
<dbReference type="RefSeq" id="XP_056771661.1">
    <property type="nucleotide sequence ID" value="XM_056903894.1"/>
</dbReference>
<dbReference type="InterPro" id="IPR037401">
    <property type="entry name" value="SnoaL-like"/>
</dbReference>
<name>A0AAD6CIZ5_9EURO</name>
<evidence type="ECO:0000259" key="1">
    <source>
        <dbReference type="Pfam" id="PF13577"/>
    </source>
</evidence>
<evidence type="ECO:0000313" key="2">
    <source>
        <dbReference type="EMBL" id="KAJ5464814.1"/>
    </source>
</evidence>
<dbReference type="AlphaFoldDB" id="A0AAD6CIZ5"/>
<dbReference type="GeneID" id="81594137"/>
<dbReference type="Pfam" id="PF13577">
    <property type="entry name" value="SnoaL_4"/>
    <property type="match status" value="1"/>
</dbReference>
<sequence length="143" mass="16299">MSGNNQYEDTEYELATGETVLSAMDRIQHIEDELAIRDLVARFANACSPPDYESFSKLWVPDSNRKPIWILSKPFSMSATGVNEIVDMVKRLLEPRDFFAQMVHSGVIEIDGDRATGRWIMHEIGKGPGESYYNNFAIYEDVM</sequence>
<accession>A0AAD6CIZ5</accession>
<evidence type="ECO:0000313" key="3">
    <source>
        <dbReference type="Proteomes" id="UP001213681"/>
    </source>
</evidence>
<keyword evidence="3" id="KW-1185">Reference proteome</keyword>